<sequence>MRFYTLHWSSEGQLWPLQPSRRSILRRSSRLPLLLRNIENAGFTEPEIMGTEMKIERKSSIDKEPQTLFFDQIQYAREAALYVLSTKTMEEALRIFTEGLQPVIIAEGKINFDNEDLSDFIDEHNNFLLFERFRDIDSAPF</sequence>
<dbReference type="AlphaFoldDB" id="A0ABD0UBM7"/>
<protein>
    <submittedName>
        <fullName evidence="1">Uncharacterized protein</fullName>
    </submittedName>
</protein>
<evidence type="ECO:0000313" key="2">
    <source>
        <dbReference type="Proteomes" id="UP001552299"/>
    </source>
</evidence>
<name>A0ABD0UBM7_DENTH</name>
<evidence type="ECO:0000313" key="1">
    <source>
        <dbReference type="EMBL" id="KAL0909875.1"/>
    </source>
</evidence>
<reference evidence="1 2" key="1">
    <citation type="journal article" date="2024" name="Plant Biotechnol. J.">
        <title>Dendrobium thyrsiflorum genome and its molecular insights into genes involved in important horticultural traits.</title>
        <authorList>
            <person name="Chen B."/>
            <person name="Wang J.Y."/>
            <person name="Zheng P.J."/>
            <person name="Li K.L."/>
            <person name="Liang Y.M."/>
            <person name="Chen X.F."/>
            <person name="Zhang C."/>
            <person name="Zhao X."/>
            <person name="He X."/>
            <person name="Zhang G.Q."/>
            <person name="Liu Z.J."/>
            <person name="Xu Q."/>
        </authorList>
    </citation>
    <scope>NUCLEOTIDE SEQUENCE [LARGE SCALE GENOMIC DNA]</scope>
    <source>
        <strain evidence="1">GZMU011</strain>
    </source>
</reference>
<dbReference type="PANTHER" id="PTHR34808">
    <property type="entry name" value="EXPRESSED PROTEIN"/>
    <property type="match status" value="1"/>
</dbReference>
<proteinExistence type="predicted"/>
<dbReference type="Proteomes" id="UP001552299">
    <property type="component" value="Unassembled WGS sequence"/>
</dbReference>
<dbReference type="EMBL" id="JANQDX010000016">
    <property type="protein sequence ID" value="KAL0909875.1"/>
    <property type="molecule type" value="Genomic_DNA"/>
</dbReference>
<keyword evidence="2" id="KW-1185">Reference proteome</keyword>
<organism evidence="1 2">
    <name type="scientific">Dendrobium thyrsiflorum</name>
    <name type="common">Pinecone-like raceme dendrobium</name>
    <name type="synonym">Orchid</name>
    <dbReference type="NCBI Taxonomy" id="117978"/>
    <lineage>
        <taxon>Eukaryota</taxon>
        <taxon>Viridiplantae</taxon>
        <taxon>Streptophyta</taxon>
        <taxon>Embryophyta</taxon>
        <taxon>Tracheophyta</taxon>
        <taxon>Spermatophyta</taxon>
        <taxon>Magnoliopsida</taxon>
        <taxon>Liliopsida</taxon>
        <taxon>Asparagales</taxon>
        <taxon>Orchidaceae</taxon>
        <taxon>Epidendroideae</taxon>
        <taxon>Malaxideae</taxon>
        <taxon>Dendrobiinae</taxon>
        <taxon>Dendrobium</taxon>
    </lineage>
</organism>
<accession>A0ABD0UBM7</accession>
<comment type="caution">
    <text evidence="1">The sequence shown here is derived from an EMBL/GenBank/DDBJ whole genome shotgun (WGS) entry which is preliminary data.</text>
</comment>
<gene>
    <name evidence="1" type="ORF">M5K25_020783</name>
</gene>
<dbReference type="PANTHER" id="PTHR34808:SF2">
    <property type="entry name" value="EXPRESSED PROTEIN"/>
    <property type="match status" value="1"/>
</dbReference>